<dbReference type="Proteomes" id="UP000019140">
    <property type="component" value="Unassembled WGS sequence"/>
</dbReference>
<protein>
    <submittedName>
        <fullName evidence="1">Uncharacterized protein</fullName>
    </submittedName>
</protein>
<dbReference type="EMBL" id="AZHX01001599">
    <property type="protein sequence ID" value="ETX01629.1"/>
    <property type="molecule type" value="Genomic_DNA"/>
</dbReference>
<reference evidence="1 2" key="1">
    <citation type="journal article" date="2014" name="Nature">
        <title>An environmental bacterial taxon with a large and distinct metabolic repertoire.</title>
        <authorList>
            <person name="Wilson M.C."/>
            <person name="Mori T."/>
            <person name="Ruckert C."/>
            <person name="Uria A.R."/>
            <person name="Helf M.J."/>
            <person name="Takada K."/>
            <person name="Gernert C."/>
            <person name="Steffens U.A."/>
            <person name="Heycke N."/>
            <person name="Schmitt S."/>
            <person name="Rinke C."/>
            <person name="Helfrich E.J."/>
            <person name="Brachmann A.O."/>
            <person name="Gurgui C."/>
            <person name="Wakimoto T."/>
            <person name="Kracht M."/>
            <person name="Crusemann M."/>
            <person name="Hentschel U."/>
            <person name="Abe I."/>
            <person name="Matsunaga S."/>
            <person name="Kalinowski J."/>
            <person name="Takeyama H."/>
            <person name="Piel J."/>
        </authorList>
    </citation>
    <scope>NUCLEOTIDE SEQUENCE [LARGE SCALE GENOMIC DNA]</scope>
    <source>
        <strain evidence="2">TSY2</strain>
    </source>
</reference>
<organism evidence="1 2">
    <name type="scientific">Candidatus Entotheonella gemina</name>
    <dbReference type="NCBI Taxonomy" id="1429439"/>
    <lineage>
        <taxon>Bacteria</taxon>
        <taxon>Pseudomonadati</taxon>
        <taxon>Nitrospinota/Tectimicrobiota group</taxon>
        <taxon>Candidatus Tectimicrobiota</taxon>
        <taxon>Candidatus Entotheonellia</taxon>
        <taxon>Candidatus Entotheonellales</taxon>
        <taxon>Candidatus Entotheonellaceae</taxon>
        <taxon>Candidatus Entotheonella</taxon>
    </lineage>
</organism>
<evidence type="ECO:0000313" key="2">
    <source>
        <dbReference type="Proteomes" id="UP000019140"/>
    </source>
</evidence>
<accession>W4LU93</accession>
<keyword evidence="2" id="KW-1185">Reference proteome</keyword>
<proteinExistence type="predicted"/>
<name>W4LU93_9BACT</name>
<comment type="caution">
    <text evidence="1">The sequence shown here is derived from an EMBL/GenBank/DDBJ whole genome shotgun (WGS) entry which is preliminary data.</text>
</comment>
<evidence type="ECO:0000313" key="1">
    <source>
        <dbReference type="EMBL" id="ETX01629.1"/>
    </source>
</evidence>
<dbReference type="HOGENOM" id="CLU_2536329_0_0_7"/>
<dbReference type="AlphaFoldDB" id="W4LU93"/>
<gene>
    <name evidence="1" type="ORF">ETSY2_36820</name>
</gene>
<sequence>MTLEVRQLETSITEAAQTLLEESDPAYLQGLTRHALSGTLEVELNFLGFCRHDNIEAQEVVRNTIARHLTHWMDSIHHLSLDA</sequence>